<dbReference type="PROSITE" id="PS00486">
    <property type="entry name" value="DNA_MISMATCH_REPAIR_2"/>
    <property type="match status" value="1"/>
</dbReference>
<dbReference type="InterPro" id="IPR016151">
    <property type="entry name" value="DNA_mismatch_repair_MutS_N"/>
</dbReference>
<evidence type="ECO:0000256" key="4">
    <source>
        <dbReference type="ARBA" id="ARBA00022151"/>
    </source>
</evidence>
<dbReference type="Gene3D" id="1.10.1420.10">
    <property type="match status" value="2"/>
</dbReference>
<feature type="compositionally biased region" description="Polar residues" evidence="13">
    <location>
        <begin position="103"/>
        <end position="112"/>
    </location>
</feature>
<dbReference type="Pfam" id="PF00488">
    <property type="entry name" value="MutS_V"/>
    <property type="match status" value="1"/>
</dbReference>
<dbReference type="GO" id="GO:0140664">
    <property type="term" value="F:ATP-dependent DNA damage sensor activity"/>
    <property type="evidence" value="ECO:0007669"/>
    <property type="project" value="InterPro"/>
</dbReference>
<comment type="similarity">
    <text evidence="2">Belongs to the DNA mismatch repair MutS family. MSH3 subfamily.</text>
</comment>
<dbReference type="InterPro" id="IPR007696">
    <property type="entry name" value="DNA_mismatch_repair_MutS_core"/>
</dbReference>
<evidence type="ECO:0000256" key="13">
    <source>
        <dbReference type="SAM" id="MobiDB-lite"/>
    </source>
</evidence>
<reference evidence="15" key="1">
    <citation type="journal article" date="2014" name="Genome Announc.">
        <title>Genome sequence of the yeast Cyberlindnera fabianii (Hansenula fabianii).</title>
        <authorList>
            <person name="Freel K.C."/>
            <person name="Sarilar V."/>
            <person name="Neuveglise C."/>
            <person name="Devillers H."/>
            <person name="Friedrich A."/>
            <person name="Schacherer J."/>
        </authorList>
    </citation>
    <scope>NUCLEOTIDE SEQUENCE</scope>
    <source>
        <strain evidence="15">YJS4271</strain>
    </source>
</reference>
<dbReference type="EMBL" id="LK052909">
    <property type="protein sequence ID" value="CDR46633.1"/>
    <property type="molecule type" value="Genomic_DNA"/>
</dbReference>
<dbReference type="Pfam" id="PF05192">
    <property type="entry name" value="MutS_III"/>
    <property type="match status" value="1"/>
</dbReference>
<dbReference type="NCBIfam" id="NF003810">
    <property type="entry name" value="PRK05399.1"/>
    <property type="match status" value="1"/>
</dbReference>
<sequence>MSRSSQPSISRFFKSSSSPAKPPAPPVPKKQSVEVIDLGDDSDSEVSYTISPPQPTPDPVPEPVKEEQVASKSPSDSVEPTESRPHQEKAQRFAFDKNAPPGQITQEQQQLRAQYKRKLTLTTFSNRDSPTEDAASDEEEDNEESVLPATKKAKKAPAKSKSKLTPLDEQVVQLKLLHLDKILAIQVGYKYKFYCEDAVKVHKILNIALVPGKLNIINETPADKMYNKLAYCSIPEPRLHIHLQRLLDKGMKVGVVGQVEQSAIKSMEAGNKSALFKRQITDVFTKATYIEYDDKGHGVKDDRSLDSLVAIIETPNKDSTVTISLVSIQPLTGEIVYDEFKDDHLRIELETRLLHLEPIEILHFDKNLSQLTNKIIDNFIRLHTTEIRILPYPSIKRTYYETFMNDFVSANDSLFDFISSKSLEFQACCSLLIEYLTEFQLESAFKVVTNYVNFSDIHHMILNANTLQNLDVFQNSTTFEEYGSLLWLLNHTRTKFGFRLLRKWISRPLVHRESIEKRLDAVENIQNEFHHFLEALADLLKSCPDLEKMLSRIHYGKVKRKELYLFLSKLDDISRLVVKFGKFDIVTHVRSPLLKELLERLVHIVLDTNVSQYVEMINSQYAMDDRTDDYVLKYFNLNKLTVNQDEIITEDEAIAEIKSQLDEELSRIRNIFKRPSMEYVEKNREPYLIEVRNQVLKLVPKDWVKISSTKLVSRFRSPQIIALYTQLKYHNELYLNACQTIFTKFIKHIDEHYTSFADLIKCLSQYDCLLSLSAASAAANMTRPKFVDSKIIRVHNGRNPTIEQLRNYVPNDINMDERCKCMVITGPNMGGKSSYVKQVALIVIMAQVGCFVPAESATLGIFNQLLTRMGAQDDLIKGESTFYTEMTQMLNVLQSIKAQRGNSLVILDEIGRGTGTVDGISIAGSILEHLASEVEGCLTLFITHFPSVCKLEKRYPEAIQNYHMGYIEEKSHEGDWPKVTFLYNLVKGIASNSYGLNVAKLAFIDEKIIQKAFEVSKERQRYVDKSHKVAYAMDVAKVMNKVIKQGDDNSKNVQKLIELYDELDT</sequence>
<dbReference type="SUPFAM" id="SSF55271">
    <property type="entry name" value="DNA repair protein MutS, domain I"/>
    <property type="match status" value="1"/>
</dbReference>
<dbReference type="Gene3D" id="3.40.50.300">
    <property type="entry name" value="P-loop containing nucleotide triphosphate hydrolases"/>
    <property type="match status" value="1"/>
</dbReference>
<evidence type="ECO:0000256" key="12">
    <source>
        <dbReference type="RuleBase" id="RU003756"/>
    </source>
</evidence>
<name>A0A061B9L8_CYBFA</name>
<feature type="compositionally biased region" description="Low complexity" evidence="13">
    <location>
        <begin position="1"/>
        <end position="19"/>
    </location>
</feature>
<dbReference type="PIRSF" id="PIRSF037677">
    <property type="entry name" value="DNA_mis_repair_Msh6"/>
    <property type="match status" value="1"/>
</dbReference>
<dbReference type="InterPro" id="IPR000432">
    <property type="entry name" value="DNA_mismatch_repair_MutS_C"/>
</dbReference>
<dbReference type="SUPFAM" id="SSF52540">
    <property type="entry name" value="P-loop containing nucleoside triphosphate hydrolases"/>
    <property type="match status" value="1"/>
</dbReference>
<dbReference type="SMART" id="SM00534">
    <property type="entry name" value="MUTSac"/>
    <property type="match status" value="1"/>
</dbReference>
<dbReference type="VEuPathDB" id="FungiDB:BON22_2786"/>
<feature type="compositionally biased region" description="Basic and acidic residues" evidence="13">
    <location>
        <begin position="81"/>
        <end position="95"/>
    </location>
</feature>
<dbReference type="GO" id="GO:0006312">
    <property type="term" value="P:mitotic recombination"/>
    <property type="evidence" value="ECO:0007669"/>
    <property type="project" value="TreeGrafter"/>
</dbReference>
<dbReference type="PhylomeDB" id="A0A061B9L8"/>
<proteinExistence type="inferred from homology"/>
<dbReference type="GO" id="GO:0006298">
    <property type="term" value="P:mismatch repair"/>
    <property type="evidence" value="ECO:0007669"/>
    <property type="project" value="InterPro"/>
</dbReference>
<dbReference type="InterPro" id="IPR007861">
    <property type="entry name" value="DNA_mismatch_repair_MutS_clamp"/>
</dbReference>
<organism evidence="15">
    <name type="scientific">Cyberlindnera fabianii</name>
    <name type="common">Yeast</name>
    <name type="synonym">Hansenula fabianii</name>
    <dbReference type="NCBI Taxonomy" id="36022"/>
    <lineage>
        <taxon>Eukaryota</taxon>
        <taxon>Fungi</taxon>
        <taxon>Dikarya</taxon>
        <taxon>Ascomycota</taxon>
        <taxon>Saccharomycotina</taxon>
        <taxon>Saccharomycetes</taxon>
        <taxon>Phaffomycetales</taxon>
        <taxon>Phaffomycetaceae</taxon>
        <taxon>Cyberlindnera</taxon>
    </lineage>
</organism>
<dbReference type="InterPro" id="IPR036678">
    <property type="entry name" value="MutS_con_dom_sf"/>
</dbReference>
<keyword evidence="8 12" id="KW-0238">DNA-binding</keyword>
<dbReference type="OrthoDB" id="121051at2759"/>
<dbReference type="PANTHER" id="PTHR11361:SF122">
    <property type="entry name" value="DNA MISMATCH REPAIR PROTEIN MSH3"/>
    <property type="match status" value="1"/>
</dbReference>
<dbReference type="InterPro" id="IPR007695">
    <property type="entry name" value="DNA_mismatch_repair_MutS-lik_N"/>
</dbReference>
<dbReference type="Pfam" id="PF05190">
    <property type="entry name" value="MutS_IV"/>
    <property type="match status" value="1"/>
</dbReference>
<dbReference type="GO" id="GO:0005524">
    <property type="term" value="F:ATP binding"/>
    <property type="evidence" value="ECO:0007669"/>
    <property type="project" value="UniProtKB-KW"/>
</dbReference>
<dbReference type="GO" id="GO:0030983">
    <property type="term" value="F:mismatched DNA binding"/>
    <property type="evidence" value="ECO:0007669"/>
    <property type="project" value="InterPro"/>
</dbReference>
<dbReference type="SUPFAM" id="SSF48334">
    <property type="entry name" value="DNA repair protein MutS, domain III"/>
    <property type="match status" value="1"/>
</dbReference>
<keyword evidence="10" id="KW-0539">Nucleus</keyword>
<dbReference type="SUPFAM" id="SSF53150">
    <property type="entry name" value="DNA repair protein MutS, domain II"/>
    <property type="match status" value="1"/>
</dbReference>
<evidence type="ECO:0000256" key="1">
    <source>
        <dbReference type="ARBA" id="ARBA00004123"/>
    </source>
</evidence>
<keyword evidence="9 12" id="KW-0234">DNA repair</keyword>
<dbReference type="InterPro" id="IPR017261">
    <property type="entry name" value="DNA_mismatch_repair_MutS/MSH"/>
</dbReference>
<dbReference type="Pfam" id="PF01624">
    <property type="entry name" value="MutS_I"/>
    <property type="match status" value="1"/>
</dbReference>
<dbReference type="InterPro" id="IPR045076">
    <property type="entry name" value="MutS"/>
</dbReference>
<protein>
    <recommendedName>
        <fullName evidence="3">DNA mismatch repair protein MSH3</fullName>
    </recommendedName>
    <alternativeName>
        <fullName evidence="4">DNA mismatch repair protein msh3</fullName>
    </alternativeName>
    <alternativeName>
        <fullName evidence="11">MutS protein homolog 3</fullName>
    </alternativeName>
</protein>
<dbReference type="InterPro" id="IPR007860">
    <property type="entry name" value="DNA_mmatch_repair_MutS_con_dom"/>
</dbReference>
<feature type="compositionally biased region" description="Basic residues" evidence="13">
    <location>
        <begin position="151"/>
        <end position="162"/>
    </location>
</feature>
<dbReference type="GO" id="GO:0005634">
    <property type="term" value="C:nucleus"/>
    <property type="evidence" value="ECO:0007669"/>
    <property type="project" value="UniProtKB-SubCell"/>
</dbReference>
<evidence type="ECO:0000256" key="6">
    <source>
        <dbReference type="ARBA" id="ARBA00022763"/>
    </source>
</evidence>
<dbReference type="Pfam" id="PF05188">
    <property type="entry name" value="MutS_II"/>
    <property type="match status" value="1"/>
</dbReference>
<keyword evidence="5 12" id="KW-0547">Nucleotide-binding</keyword>
<keyword evidence="7" id="KW-0067">ATP-binding</keyword>
<evidence type="ECO:0000256" key="5">
    <source>
        <dbReference type="ARBA" id="ARBA00022741"/>
    </source>
</evidence>
<feature type="region of interest" description="Disordered" evidence="13">
    <location>
        <begin position="1"/>
        <end position="163"/>
    </location>
</feature>
<evidence type="ECO:0000256" key="2">
    <source>
        <dbReference type="ARBA" id="ARBA00007094"/>
    </source>
</evidence>
<evidence type="ECO:0000256" key="10">
    <source>
        <dbReference type="ARBA" id="ARBA00023242"/>
    </source>
</evidence>
<evidence type="ECO:0000259" key="14">
    <source>
        <dbReference type="PROSITE" id="PS00486"/>
    </source>
</evidence>
<dbReference type="AlphaFoldDB" id="A0A061B9L8"/>
<dbReference type="InterPro" id="IPR027417">
    <property type="entry name" value="P-loop_NTPase"/>
</dbReference>
<feature type="compositionally biased region" description="Acidic residues" evidence="13">
    <location>
        <begin position="134"/>
        <end position="144"/>
    </location>
</feature>
<dbReference type="PANTHER" id="PTHR11361">
    <property type="entry name" value="DNA MISMATCH REPAIR PROTEIN MUTS FAMILY MEMBER"/>
    <property type="match status" value="1"/>
</dbReference>
<gene>
    <name evidence="15" type="ORF">CYFA0S_24e01596g</name>
</gene>
<keyword evidence="6 12" id="KW-0227">DNA damage</keyword>
<dbReference type="Gene3D" id="3.40.1170.10">
    <property type="entry name" value="DNA repair protein MutS, domain I"/>
    <property type="match status" value="1"/>
</dbReference>
<evidence type="ECO:0000256" key="3">
    <source>
        <dbReference type="ARBA" id="ARBA00019000"/>
    </source>
</evidence>
<evidence type="ECO:0000256" key="7">
    <source>
        <dbReference type="ARBA" id="ARBA00022840"/>
    </source>
</evidence>
<evidence type="ECO:0000256" key="9">
    <source>
        <dbReference type="ARBA" id="ARBA00023204"/>
    </source>
</evidence>
<feature type="compositionally biased region" description="Pro residues" evidence="13">
    <location>
        <begin position="52"/>
        <end position="62"/>
    </location>
</feature>
<comment type="function">
    <text evidence="12">Component of the post-replicative DNA mismatch repair system (MMR).</text>
</comment>
<feature type="domain" description="DNA mismatch repair proteins mutS family" evidence="14">
    <location>
        <begin position="903"/>
        <end position="919"/>
    </location>
</feature>
<comment type="subcellular location">
    <subcellularLocation>
        <location evidence="1">Nucleus</location>
    </subcellularLocation>
</comment>
<dbReference type="InterPro" id="IPR036187">
    <property type="entry name" value="DNA_mismatch_repair_MutS_sf"/>
</dbReference>
<evidence type="ECO:0000313" key="15">
    <source>
        <dbReference type="EMBL" id="CDR46633.1"/>
    </source>
</evidence>
<dbReference type="SMART" id="SM00533">
    <property type="entry name" value="MUTSd"/>
    <property type="match status" value="1"/>
</dbReference>
<feature type="compositionally biased region" description="Polar residues" evidence="13">
    <location>
        <begin position="70"/>
        <end position="80"/>
    </location>
</feature>
<accession>A0A061B9L8</accession>
<evidence type="ECO:0000256" key="11">
    <source>
        <dbReference type="ARBA" id="ARBA00029792"/>
    </source>
</evidence>
<evidence type="ECO:0000256" key="8">
    <source>
        <dbReference type="ARBA" id="ARBA00023125"/>
    </source>
</evidence>
<dbReference type="Gene3D" id="3.30.420.110">
    <property type="entry name" value="MutS, connector domain"/>
    <property type="match status" value="1"/>
</dbReference>